<sequence>MQIANVFYGGEERLAVYHAESWMIVPKTWHGLTMSTTDDFLLHQSTSSFSVPDLLEAAVPVKSGEWTWRPALTRPEKIFCIGLNYKQHALESGMPLPTSPVVFSKISNTLAAHEEGVPIPEASSQVDYEAELAMVIGRVTHNVSVDEALQSVWGYTIANDISARDLQTKTSQWLLGKSCDKFLPLGPVVTSADAIPDPNRLAIDLWLNGENRQHSNTRDMIFSCAEIVSYLSKVWTLKPGDVICTGTPQGVILGRPEGQRDWLKAGDVVRLRIEGLGEQLSHFV</sequence>
<organism evidence="4 5">
    <name type="scientific">Sulfobacillus thermotolerans</name>
    <dbReference type="NCBI Taxonomy" id="338644"/>
    <lineage>
        <taxon>Bacteria</taxon>
        <taxon>Bacillati</taxon>
        <taxon>Bacillota</taxon>
        <taxon>Clostridia</taxon>
        <taxon>Eubacteriales</taxon>
        <taxon>Clostridiales Family XVII. Incertae Sedis</taxon>
        <taxon>Sulfobacillus</taxon>
    </lineage>
</organism>
<proteinExistence type="inferred from homology"/>
<evidence type="ECO:0000256" key="2">
    <source>
        <dbReference type="ARBA" id="ARBA00022723"/>
    </source>
</evidence>
<protein>
    <recommendedName>
        <fullName evidence="3">Fumarylacetoacetase-like C-terminal domain-containing protein</fullName>
    </recommendedName>
</protein>
<reference evidence="4 5" key="1">
    <citation type="journal article" date="2019" name="Sci. Rep.">
        <title>Sulfobacillus thermotolerans: new insights into resistance and metabolic capacities of acidophilic chemolithotrophs.</title>
        <authorList>
            <person name="Panyushkina A.E."/>
            <person name="Babenko V.V."/>
            <person name="Nikitina A.S."/>
            <person name="Selezneva O.V."/>
            <person name="Tsaplina I.A."/>
            <person name="Letarova M.A."/>
            <person name="Kostryukova E.S."/>
            <person name="Letarov A.V."/>
        </authorList>
    </citation>
    <scope>NUCLEOTIDE SEQUENCE [LARGE SCALE GENOMIC DNA]</scope>
    <source>
        <strain evidence="4 5">Kr1</strain>
    </source>
</reference>
<keyword evidence="5" id="KW-1185">Reference proteome</keyword>
<dbReference type="InterPro" id="IPR051121">
    <property type="entry name" value="FAH"/>
</dbReference>
<evidence type="ECO:0000256" key="1">
    <source>
        <dbReference type="ARBA" id="ARBA00010211"/>
    </source>
</evidence>
<gene>
    <name evidence="4" type="ORF">BXT84_07865</name>
</gene>
<evidence type="ECO:0000313" key="5">
    <source>
        <dbReference type="Proteomes" id="UP000325292"/>
    </source>
</evidence>
<dbReference type="InterPro" id="IPR011234">
    <property type="entry name" value="Fumarylacetoacetase-like_C"/>
</dbReference>
<dbReference type="Proteomes" id="UP000325292">
    <property type="component" value="Chromosome"/>
</dbReference>
<evidence type="ECO:0000259" key="3">
    <source>
        <dbReference type="Pfam" id="PF01557"/>
    </source>
</evidence>
<dbReference type="Gene3D" id="3.90.850.10">
    <property type="entry name" value="Fumarylacetoacetase-like, C-terminal domain"/>
    <property type="match status" value="1"/>
</dbReference>
<accession>A0ABN5GZF8</accession>
<dbReference type="EMBL" id="CP019454">
    <property type="protein sequence ID" value="AUW93870.1"/>
    <property type="molecule type" value="Genomic_DNA"/>
</dbReference>
<dbReference type="SUPFAM" id="SSF56529">
    <property type="entry name" value="FAH"/>
    <property type="match status" value="1"/>
</dbReference>
<name>A0ABN5GZF8_9FIRM</name>
<dbReference type="PANTHER" id="PTHR42796">
    <property type="entry name" value="FUMARYLACETOACETATE HYDROLASE DOMAIN-CONTAINING PROTEIN 2A-RELATED"/>
    <property type="match status" value="1"/>
</dbReference>
<dbReference type="Pfam" id="PF01557">
    <property type="entry name" value="FAA_hydrolase"/>
    <property type="match status" value="1"/>
</dbReference>
<keyword evidence="2" id="KW-0479">Metal-binding</keyword>
<comment type="similarity">
    <text evidence="1">Belongs to the FAH family.</text>
</comment>
<dbReference type="PANTHER" id="PTHR42796:SF4">
    <property type="entry name" value="FUMARYLACETOACETATE HYDROLASE DOMAIN-CONTAINING PROTEIN 2A"/>
    <property type="match status" value="1"/>
</dbReference>
<feature type="domain" description="Fumarylacetoacetase-like C-terminal" evidence="3">
    <location>
        <begin position="77"/>
        <end position="279"/>
    </location>
</feature>
<dbReference type="InterPro" id="IPR036663">
    <property type="entry name" value="Fumarylacetoacetase_C_sf"/>
</dbReference>
<evidence type="ECO:0000313" key="4">
    <source>
        <dbReference type="EMBL" id="AUW93870.1"/>
    </source>
</evidence>